<evidence type="ECO:0000256" key="5">
    <source>
        <dbReference type="PROSITE-ProRule" id="PRU00043"/>
    </source>
</evidence>
<feature type="compositionally biased region" description="Low complexity" evidence="6">
    <location>
        <begin position="1083"/>
        <end position="1098"/>
    </location>
</feature>
<dbReference type="GO" id="GO:0016342">
    <property type="term" value="C:catenin complex"/>
    <property type="evidence" value="ECO:0007669"/>
    <property type="project" value="TreeGrafter"/>
</dbReference>
<feature type="domain" description="Cadherin" evidence="8">
    <location>
        <begin position="26"/>
        <end position="105"/>
    </location>
</feature>
<feature type="compositionally biased region" description="Pro residues" evidence="6">
    <location>
        <begin position="1011"/>
        <end position="1022"/>
    </location>
</feature>
<keyword evidence="7" id="KW-0812">Transmembrane</keyword>
<dbReference type="InterPro" id="IPR002126">
    <property type="entry name" value="Cadherin-like_dom"/>
</dbReference>
<dbReference type="FunFam" id="2.60.40.60:FF:000049">
    <property type="entry name" value="protocadherin-15 isoform X1"/>
    <property type="match status" value="1"/>
</dbReference>
<protein>
    <submittedName>
        <fullName evidence="9">Protocadherin related 15</fullName>
    </submittedName>
</protein>
<dbReference type="InterPro" id="IPR020894">
    <property type="entry name" value="Cadherin_CS"/>
</dbReference>
<keyword evidence="4 7" id="KW-0472">Membrane</keyword>
<dbReference type="CDD" id="cd11304">
    <property type="entry name" value="Cadherin_repeat"/>
    <property type="match status" value="5"/>
</dbReference>
<dbReference type="FunFam" id="2.60.40.60:FF:000056">
    <property type="entry name" value="protocadherin-15 isoform X1"/>
    <property type="match status" value="1"/>
</dbReference>
<dbReference type="GO" id="GO:0007156">
    <property type="term" value="P:homophilic cell adhesion via plasma membrane adhesion molecules"/>
    <property type="evidence" value="ECO:0007669"/>
    <property type="project" value="InterPro"/>
</dbReference>
<evidence type="ECO:0000313" key="10">
    <source>
        <dbReference type="Proteomes" id="UP000694541"/>
    </source>
</evidence>
<evidence type="ECO:0000256" key="7">
    <source>
        <dbReference type="SAM" id="Phobius"/>
    </source>
</evidence>
<evidence type="ECO:0000256" key="4">
    <source>
        <dbReference type="ARBA" id="ARBA00023136"/>
    </source>
</evidence>
<dbReference type="Gene3D" id="2.60.40.60">
    <property type="entry name" value="Cadherins"/>
    <property type="match status" value="5"/>
</dbReference>
<feature type="domain" description="Cadherin" evidence="8">
    <location>
        <begin position="364"/>
        <end position="463"/>
    </location>
</feature>
<evidence type="ECO:0000256" key="2">
    <source>
        <dbReference type="ARBA" id="ARBA00022737"/>
    </source>
</evidence>
<feature type="domain" description="Cadherin" evidence="8">
    <location>
        <begin position="464"/>
        <end position="578"/>
    </location>
</feature>
<dbReference type="Pfam" id="PF23206">
    <property type="entry name" value="PCDH15_12th"/>
    <property type="match status" value="1"/>
</dbReference>
<evidence type="ECO:0000313" key="9">
    <source>
        <dbReference type="Ensembl" id="ENSANIP00000003282.1"/>
    </source>
</evidence>
<dbReference type="FunFam" id="2.60.40.60:FF:000092">
    <property type="entry name" value="Protocadherin 8"/>
    <property type="match status" value="1"/>
</dbReference>
<feature type="compositionally biased region" description="Pro residues" evidence="6">
    <location>
        <begin position="1111"/>
        <end position="1121"/>
    </location>
</feature>
<accession>A0A8B9MCF2</accession>
<dbReference type="PROSITE" id="PS50268">
    <property type="entry name" value="CADHERIN_2"/>
    <property type="match status" value="5"/>
</dbReference>
<dbReference type="InterPro" id="IPR056989">
    <property type="entry name" value="PCDH15_12th_dom"/>
</dbReference>
<feature type="transmembrane region" description="Helical" evidence="7">
    <location>
        <begin position="695"/>
        <end position="718"/>
    </location>
</feature>
<evidence type="ECO:0000256" key="1">
    <source>
        <dbReference type="ARBA" id="ARBA00004370"/>
    </source>
</evidence>
<sequence length="1206" mass="132580">MPPNAEDTSALEISEGLTLKASGLSSATDPDAGVNGQVHYSLANFNNLFRITSNGSIYTAVKLNREVRDYYELIVEATDGAMDPRHSTLTLAIKVLDIDDNSPVFTNASYTVCVPENLPPGTVFLQIEVKKHYRMKEMFCKCYAILRIVKKQTNNKTSHHTAKDVDLGSDVNYRIRTQEALQYFALNKYTGELSLLKSLDYESFSDTEATFTFLVEAFDSKGTMPPGLATVTVRVKDMNDYSPVFSKKLYRGMVAPDAVKGTVITTVSAEDQDPPGTPASRVRYKVDVVQFPYSASIFDVDENSGRVVTRVNLNEEPSTVFKLVVIAYDDGDPVKFNTTTVEIAVLQPSVIPRFTQDEYRPPPVSESAPKGTVVTVVTAAALNQTIVYSIVSGNEEDVFAINNRTGVISVKKYLDYESVKSYELRVQADSLQVVRSNLRVPSKSNTAKVFIEVKDENDHVPVFTKKMYIGGVSEDAKMFSSVLKVKADDKDTGNYSAMQYRLIIPPIKDGKEGFVIEAYTGLIKTAMLFKNMRRSYFKFQVIATDNYGKGLSSKAEVLVSVVNQLDMQVIVSNVPPTLVEQNKDQLIGILERYVQDQIPGATVVVESIGARRFGDGYSEEDYTKSDLMVYAIDPQTNRAIMRNELFKFLDGKLLDINKEFQPYLGQGGRILEIRTPDVVANVKKQAQAVGYTEGALLALAVIIILCCMPAILIVMVSYRQRQAECAKTARIQMALPAGKPAILLVIRQGNCYRGKKSVLEEGDRQRVISSFASRAIEAHKQSNINGSLNNNLPKSSSNITFLSDENPLTTQNPLYVEGVTQSPAAAGFLRKRNDTLDTLSPSRLVLRDASLGGSHRAWTVPAHVTKRHTPGSPSRPVIIDPIQWQQERLKAENEGTENQHSGADISSPLFQKISGPKLTVKEKARQFEQQALQEMKQVKSPDVKSIRSPTHSVCFQEGENVLEQSPKSVVASPCLHSSPLSSPTPCAEGVEPEASAVPSVIITHHDYPEELSPPPTRKPTPPSFRIKKSVCQSFLAPQTKEVIESIPDPPRIPPPPPPLLPPPLPQPPPSPPLLPPHPPPLPTVSSSSSSPLSTQHLSPAKHSKSPAKQPAVPPPATVPEPPPRRELKGILKNIQNLAAIEKSVANMYSQIDKNHILPKHVSKLKPVATPELPTPEAVAEHNQQNGNLSCVVEELEKRFPSQSTAL</sequence>
<evidence type="ECO:0000256" key="3">
    <source>
        <dbReference type="ARBA" id="ARBA00022837"/>
    </source>
</evidence>
<dbReference type="PANTHER" id="PTHR24027:SF442">
    <property type="entry name" value="PROTOCADHERIN-15 ISOFORM X1"/>
    <property type="match status" value="1"/>
</dbReference>
<comment type="subcellular location">
    <subcellularLocation>
        <location evidence="1">Membrane</location>
    </subcellularLocation>
</comment>
<dbReference type="Proteomes" id="UP000694541">
    <property type="component" value="Unplaced"/>
</dbReference>
<evidence type="ECO:0000256" key="6">
    <source>
        <dbReference type="SAM" id="MobiDB-lite"/>
    </source>
</evidence>
<dbReference type="InterPro" id="IPR015919">
    <property type="entry name" value="Cadherin-like_sf"/>
</dbReference>
<dbReference type="Pfam" id="PF00028">
    <property type="entry name" value="Cadherin"/>
    <property type="match status" value="5"/>
</dbReference>
<keyword evidence="10" id="KW-1185">Reference proteome</keyword>
<evidence type="ECO:0000259" key="8">
    <source>
        <dbReference type="PROSITE" id="PS50268"/>
    </source>
</evidence>
<feature type="domain" description="Cadherin" evidence="8">
    <location>
        <begin position="246"/>
        <end position="354"/>
    </location>
</feature>
<dbReference type="FunFam" id="2.60.40.60:FF:000050">
    <property type="entry name" value="protocadherin-15 isoform X1"/>
    <property type="match status" value="1"/>
</dbReference>
<dbReference type="Ensembl" id="ENSANIT00000003390.1">
    <property type="protein sequence ID" value="ENSANIP00000003282.1"/>
    <property type="gene ID" value="ENSANIG00000002222.1"/>
</dbReference>
<proteinExistence type="predicted"/>
<dbReference type="SUPFAM" id="SSF49313">
    <property type="entry name" value="Cadherin-like"/>
    <property type="match status" value="5"/>
</dbReference>
<feature type="region of interest" description="Disordered" evidence="6">
    <location>
        <begin position="891"/>
        <end position="910"/>
    </location>
</feature>
<feature type="compositionally biased region" description="Pro residues" evidence="6">
    <location>
        <begin position="1047"/>
        <end position="1082"/>
    </location>
</feature>
<dbReference type="GO" id="GO:0045296">
    <property type="term" value="F:cadherin binding"/>
    <property type="evidence" value="ECO:0007669"/>
    <property type="project" value="TreeGrafter"/>
</dbReference>
<organism evidence="9 10">
    <name type="scientific">Accipiter nisus</name>
    <name type="common">Eurasian sparrowhawk</name>
    <dbReference type="NCBI Taxonomy" id="211598"/>
    <lineage>
        <taxon>Eukaryota</taxon>
        <taxon>Metazoa</taxon>
        <taxon>Chordata</taxon>
        <taxon>Craniata</taxon>
        <taxon>Vertebrata</taxon>
        <taxon>Euteleostomi</taxon>
        <taxon>Archelosauria</taxon>
        <taxon>Archosauria</taxon>
        <taxon>Dinosauria</taxon>
        <taxon>Saurischia</taxon>
        <taxon>Theropoda</taxon>
        <taxon>Coelurosauria</taxon>
        <taxon>Aves</taxon>
        <taxon>Neognathae</taxon>
        <taxon>Neoaves</taxon>
        <taxon>Telluraves</taxon>
        <taxon>Accipitrimorphae</taxon>
        <taxon>Accipitriformes</taxon>
        <taxon>Accipitridae</taxon>
        <taxon>Accipitrinae</taxon>
        <taxon>Accipiter</taxon>
    </lineage>
</organism>
<dbReference type="FunFam" id="2.60.40.60:FF:000055">
    <property type="entry name" value="protocadherin-15 isoform X1"/>
    <property type="match status" value="1"/>
</dbReference>
<dbReference type="InterPro" id="IPR039808">
    <property type="entry name" value="Cadherin"/>
</dbReference>
<dbReference type="PRINTS" id="PR00205">
    <property type="entry name" value="CADHERIN"/>
</dbReference>
<reference evidence="9" key="1">
    <citation type="submission" date="2025-08" db="UniProtKB">
        <authorList>
            <consortium name="Ensembl"/>
        </authorList>
    </citation>
    <scope>IDENTIFICATION</scope>
</reference>
<dbReference type="SMART" id="SM00112">
    <property type="entry name" value="CA"/>
    <property type="match status" value="5"/>
</dbReference>
<dbReference type="AlphaFoldDB" id="A0A8B9MCF2"/>
<name>A0A8B9MCF2_9AVES</name>
<feature type="domain" description="Cadherin" evidence="8">
    <location>
        <begin position="106"/>
        <end position="245"/>
    </location>
</feature>
<dbReference type="GO" id="GO:0008013">
    <property type="term" value="F:beta-catenin binding"/>
    <property type="evidence" value="ECO:0007669"/>
    <property type="project" value="TreeGrafter"/>
</dbReference>
<keyword evidence="7" id="KW-1133">Transmembrane helix</keyword>
<feature type="region of interest" description="Disordered" evidence="6">
    <location>
        <begin position="1044"/>
        <end position="1126"/>
    </location>
</feature>
<dbReference type="PROSITE" id="PS00232">
    <property type="entry name" value="CADHERIN_1"/>
    <property type="match status" value="1"/>
</dbReference>
<keyword evidence="2" id="KW-0677">Repeat</keyword>
<feature type="region of interest" description="Disordered" evidence="6">
    <location>
        <begin position="1005"/>
        <end position="1024"/>
    </location>
</feature>
<dbReference type="GO" id="GO:0005509">
    <property type="term" value="F:calcium ion binding"/>
    <property type="evidence" value="ECO:0007669"/>
    <property type="project" value="UniProtKB-UniRule"/>
</dbReference>
<keyword evidence="3 5" id="KW-0106">Calcium</keyword>
<dbReference type="PANTHER" id="PTHR24027">
    <property type="entry name" value="CADHERIN-23"/>
    <property type="match status" value="1"/>
</dbReference>
<dbReference type="GO" id="GO:0016477">
    <property type="term" value="P:cell migration"/>
    <property type="evidence" value="ECO:0007669"/>
    <property type="project" value="TreeGrafter"/>
</dbReference>
<reference evidence="9" key="2">
    <citation type="submission" date="2025-09" db="UniProtKB">
        <authorList>
            <consortium name="Ensembl"/>
        </authorList>
    </citation>
    <scope>IDENTIFICATION</scope>
</reference>